<evidence type="ECO:0000313" key="1">
    <source>
        <dbReference type="EMBL" id="ETP34926.1"/>
    </source>
</evidence>
<gene>
    <name evidence="1" type="ORF">F442_16828</name>
</gene>
<dbReference type="AlphaFoldDB" id="W2YJ25"/>
<proteinExistence type="predicted"/>
<sequence length="64" mass="7263">MSTRGVYARTSLEKSADTEILLEPFVCQFMRGLKNKKASEYVPAKAVSISLDMITVHMRSWILL</sequence>
<comment type="caution">
    <text evidence="1">The sequence shown here is derived from an EMBL/GenBank/DDBJ whole genome shotgun (WGS) entry which is preliminary data.</text>
</comment>
<dbReference type="EMBL" id="ANIY01003565">
    <property type="protein sequence ID" value="ETP34926.1"/>
    <property type="molecule type" value="Genomic_DNA"/>
</dbReference>
<reference evidence="1 2" key="1">
    <citation type="submission" date="2013-11" db="EMBL/GenBank/DDBJ databases">
        <title>The Genome Sequence of Phytophthora parasitica P10297.</title>
        <authorList>
            <consortium name="The Broad Institute Genomics Platform"/>
            <person name="Russ C."/>
            <person name="Tyler B."/>
            <person name="Panabieres F."/>
            <person name="Shan W."/>
            <person name="Tripathy S."/>
            <person name="Grunwald N."/>
            <person name="Machado M."/>
            <person name="Johnson C.S."/>
            <person name="Walker B."/>
            <person name="Young S.K."/>
            <person name="Zeng Q."/>
            <person name="Gargeya S."/>
            <person name="Fitzgerald M."/>
            <person name="Haas B."/>
            <person name="Abouelleil A."/>
            <person name="Allen A.W."/>
            <person name="Alvarado L."/>
            <person name="Arachchi H.M."/>
            <person name="Berlin A.M."/>
            <person name="Chapman S.B."/>
            <person name="Gainer-Dewar J."/>
            <person name="Goldberg J."/>
            <person name="Griggs A."/>
            <person name="Gujja S."/>
            <person name="Hansen M."/>
            <person name="Howarth C."/>
            <person name="Imamovic A."/>
            <person name="Ireland A."/>
            <person name="Larimer J."/>
            <person name="McCowan C."/>
            <person name="Murphy C."/>
            <person name="Pearson M."/>
            <person name="Poon T.W."/>
            <person name="Priest M."/>
            <person name="Roberts A."/>
            <person name="Saif S."/>
            <person name="Shea T."/>
            <person name="Sisk P."/>
            <person name="Sykes S."/>
            <person name="Wortman J."/>
            <person name="Nusbaum C."/>
            <person name="Birren B."/>
        </authorList>
    </citation>
    <scope>NUCLEOTIDE SEQUENCE [LARGE SCALE GENOMIC DNA]</scope>
    <source>
        <strain evidence="1 2">P10297</strain>
    </source>
</reference>
<organism evidence="1 2">
    <name type="scientific">Phytophthora nicotianae P10297</name>
    <dbReference type="NCBI Taxonomy" id="1317064"/>
    <lineage>
        <taxon>Eukaryota</taxon>
        <taxon>Sar</taxon>
        <taxon>Stramenopiles</taxon>
        <taxon>Oomycota</taxon>
        <taxon>Peronosporomycetes</taxon>
        <taxon>Peronosporales</taxon>
        <taxon>Peronosporaceae</taxon>
        <taxon>Phytophthora</taxon>
    </lineage>
</organism>
<protein>
    <submittedName>
        <fullName evidence="1">Uncharacterized protein</fullName>
    </submittedName>
</protein>
<name>W2YJ25_PHYNI</name>
<evidence type="ECO:0000313" key="2">
    <source>
        <dbReference type="Proteomes" id="UP000018948"/>
    </source>
</evidence>
<dbReference type="Proteomes" id="UP000018948">
    <property type="component" value="Unassembled WGS sequence"/>
</dbReference>
<accession>W2YJ25</accession>